<reference evidence="1" key="1">
    <citation type="journal article" date="2020" name="Nature">
        <title>Giant virus diversity and host interactions through global metagenomics.</title>
        <authorList>
            <person name="Schulz F."/>
            <person name="Roux S."/>
            <person name="Paez-Espino D."/>
            <person name="Jungbluth S."/>
            <person name="Walsh D.A."/>
            <person name="Denef V.J."/>
            <person name="McMahon K.D."/>
            <person name="Konstantinidis K.T."/>
            <person name="Eloe-Fadrosh E.A."/>
            <person name="Kyrpides N.C."/>
            <person name="Woyke T."/>
        </authorList>
    </citation>
    <scope>NUCLEOTIDE SEQUENCE</scope>
    <source>
        <strain evidence="1">GVMAG-S-ERX555967-131</strain>
    </source>
</reference>
<proteinExistence type="predicted"/>
<dbReference type="AlphaFoldDB" id="A0A6C0F5I1"/>
<sequence length="123" mass="14670">MAWIPKPGSFHYGKTEKDYRNLLGLYDIYILKPAPIEELKKAALADGYPPEKVERFKYKPESYYLEILRLIQRRRNKINHNVIKKVIIEDEDADDNDIDLNETMDIDLFQSDEEEEYKENDDD</sequence>
<evidence type="ECO:0000313" key="1">
    <source>
        <dbReference type="EMBL" id="QHT37016.1"/>
    </source>
</evidence>
<organism evidence="1">
    <name type="scientific">viral metagenome</name>
    <dbReference type="NCBI Taxonomy" id="1070528"/>
    <lineage>
        <taxon>unclassified sequences</taxon>
        <taxon>metagenomes</taxon>
        <taxon>organismal metagenomes</taxon>
    </lineage>
</organism>
<accession>A0A6C0F5I1</accession>
<protein>
    <submittedName>
        <fullName evidence="1">Uncharacterized protein</fullName>
    </submittedName>
</protein>
<name>A0A6C0F5I1_9ZZZZ</name>
<dbReference type="EMBL" id="MN738789">
    <property type="protein sequence ID" value="QHT37016.1"/>
    <property type="molecule type" value="Genomic_DNA"/>
</dbReference>